<dbReference type="AlphaFoldDB" id="A0A4P2Q7U0"/>
<feature type="region of interest" description="Disordered" evidence="1">
    <location>
        <begin position="209"/>
        <end position="274"/>
    </location>
</feature>
<evidence type="ECO:0000256" key="2">
    <source>
        <dbReference type="SAM" id="Phobius"/>
    </source>
</evidence>
<evidence type="ECO:0000313" key="4">
    <source>
        <dbReference type="Proteomes" id="UP000295781"/>
    </source>
</evidence>
<keyword evidence="2" id="KW-0812">Transmembrane</keyword>
<accession>A0A4P2Q7U0</accession>
<feature type="compositionally biased region" description="Basic residues" evidence="1">
    <location>
        <begin position="226"/>
        <end position="242"/>
    </location>
</feature>
<keyword evidence="2" id="KW-0472">Membrane</keyword>
<protein>
    <submittedName>
        <fullName evidence="3">Uncharacterized protein</fullName>
    </submittedName>
</protein>
<dbReference type="EMBL" id="CP012670">
    <property type="protein sequence ID" value="AUX25597.1"/>
    <property type="molecule type" value="Genomic_DNA"/>
</dbReference>
<dbReference type="Proteomes" id="UP000295781">
    <property type="component" value="Chromosome"/>
</dbReference>
<keyword evidence="2" id="KW-1133">Transmembrane helix</keyword>
<evidence type="ECO:0000313" key="3">
    <source>
        <dbReference type="EMBL" id="AUX25597.1"/>
    </source>
</evidence>
<sequence>MVTRNRRGAASFWARAGRRLGGGGELASRVAMLAGTARCPSILFDSQHVFLTPTPSKWYAPSRRVSGFCHGLPAGEGKTVRTSQRRICWAAGHVLALLVPTPVEAYDLSAGVSLGWLQAGTVPRLAVGPHAGITWPIQRDIVFTVHDLCTFLPPTPEGGPGVYNQISVDVGYAWKDGNVSAGPSVAFYVMPACGVSLCGLVGGLAVSAHARPADRRRLRPGPGSPRRARTFRSNQRARRRPRPTGPRSNARRSTPPCPASAATAPRPRGRAPWR</sequence>
<feature type="compositionally biased region" description="Low complexity" evidence="1">
    <location>
        <begin position="245"/>
        <end position="266"/>
    </location>
</feature>
<proteinExistence type="predicted"/>
<name>A0A4P2Q7U0_SORCE</name>
<evidence type="ECO:0000256" key="1">
    <source>
        <dbReference type="SAM" id="MobiDB-lite"/>
    </source>
</evidence>
<feature type="transmembrane region" description="Helical" evidence="2">
    <location>
        <begin position="185"/>
        <end position="210"/>
    </location>
</feature>
<reference evidence="3 4" key="1">
    <citation type="submission" date="2015-09" db="EMBL/GenBank/DDBJ databases">
        <title>Sorangium comparison.</title>
        <authorList>
            <person name="Zaburannyi N."/>
            <person name="Bunk B."/>
            <person name="Overmann J."/>
            <person name="Mueller R."/>
        </authorList>
    </citation>
    <scope>NUCLEOTIDE SEQUENCE [LARGE SCALE GENOMIC DNA]</scope>
    <source>
        <strain evidence="3 4">So ceGT47</strain>
    </source>
</reference>
<gene>
    <name evidence="3" type="ORF">SOCEGT47_061450</name>
</gene>
<organism evidence="3 4">
    <name type="scientific">Sorangium cellulosum</name>
    <name type="common">Polyangium cellulosum</name>
    <dbReference type="NCBI Taxonomy" id="56"/>
    <lineage>
        <taxon>Bacteria</taxon>
        <taxon>Pseudomonadati</taxon>
        <taxon>Myxococcota</taxon>
        <taxon>Polyangia</taxon>
        <taxon>Polyangiales</taxon>
        <taxon>Polyangiaceae</taxon>
        <taxon>Sorangium</taxon>
    </lineage>
</organism>